<accession>A0A0J6FBX9</accession>
<dbReference type="PANTHER" id="PTHR28249:SF1">
    <property type="entry name" value="SPORULATION-SPECIFIC PROTEIN SPO7"/>
    <property type="match status" value="1"/>
</dbReference>
<dbReference type="Pfam" id="PF03907">
    <property type="entry name" value="Spo7"/>
    <property type="match status" value="1"/>
</dbReference>
<feature type="transmembrane region" description="Helical" evidence="3">
    <location>
        <begin position="115"/>
        <end position="135"/>
    </location>
</feature>
<evidence type="ECO:0000313" key="4">
    <source>
        <dbReference type="EMBL" id="KMM70536.1"/>
    </source>
</evidence>
<feature type="compositionally biased region" description="Low complexity" evidence="2">
    <location>
        <begin position="71"/>
        <end position="82"/>
    </location>
</feature>
<evidence type="ECO:0000256" key="3">
    <source>
        <dbReference type="SAM" id="Phobius"/>
    </source>
</evidence>
<dbReference type="AlphaFoldDB" id="A0A0J6FBX9"/>
<feature type="compositionally biased region" description="Basic and acidic residues" evidence="2">
    <location>
        <begin position="1"/>
        <end position="11"/>
    </location>
</feature>
<dbReference type="EMBL" id="DS268112">
    <property type="protein sequence ID" value="KMM70536.1"/>
    <property type="molecule type" value="Genomic_DNA"/>
</dbReference>
<dbReference type="GO" id="GO:0004721">
    <property type="term" value="F:phosphoprotein phosphatase activity"/>
    <property type="evidence" value="ECO:0007669"/>
    <property type="project" value="TreeGrafter"/>
</dbReference>
<keyword evidence="3" id="KW-0812">Transmembrane</keyword>
<feature type="region of interest" description="Disordered" evidence="2">
    <location>
        <begin position="240"/>
        <end position="261"/>
    </location>
</feature>
<keyword evidence="3" id="KW-1133">Transmembrane helix</keyword>
<dbReference type="InterPro" id="IPR005605">
    <property type="entry name" value="Spo7"/>
</dbReference>
<name>A0A0J6FBX9_COCPO</name>
<dbReference type="PANTHER" id="PTHR28249">
    <property type="entry name" value="SPORULATION-SPECIFIC PROTEIN SPO7"/>
    <property type="match status" value="1"/>
</dbReference>
<evidence type="ECO:0000313" key="5">
    <source>
        <dbReference type="Proteomes" id="UP000054567"/>
    </source>
</evidence>
<evidence type="ECO:0008006" key="6">
    <source>
        <dbReference type="Google" id="ProtNLM"/>
    </source>
</evidence>
<feature type="compositionally biased region" description="Low complexity" evidence="2">
    <location>
        <begin position="434"/>
        <end position="447"/>
    </location>
</feature>
<feature type="region of interest" description="Disordered" evidence="2">
    <location>
        <begin position="1"/>
        <end position="82"/>
    </location>
</feature>
<proteinExistence type="predicted"/>
<dbReference type="GO" id="GO:0006998">
    <property type="term" value="P:nuclear envelope organization"/>
    <property type="evidence" value="ECO:0007669"/>
    <property type="project" value="TreeGrafter"/>
</dbReference>
<keyword evidence="3" id="KW-0472">Membrane</keyword>
<reference evidence="5" key="2">
    <citation type="journal article" date="2009" name="Genome Res.">
        <title>Comparative genomic analyses of the human fungal pathogens Coccidioides and their relatives.</title>
        <authorList>
            <person name="Sharpton T.J."/>
            <person name="Stajich J.E."/>
            <person name="Rounsley S.D."/>
            <person name="Gardner M.J."/>
            <person name="Wortman J.R."/>
            <person name="Jordar V.S."/>
            <person name="Maiti R."/>
            <person name="Kodira C.D."/>
            <person name="Neafsey D.E."/>
            <person name="Zeng Q."/>
            <person name="Hung C.-Y."/>
            <person name="McMahan C."/>
            <person name="Muszewska A."/>
            <person name="Grynberg M."/>
            <person name="Mandel M.A."/>
            <person name="Kellner E.M."/>
            <person name="Barker B.M."/>
            <person name="Galgiani J.N."/>
            <person name="Orbach M.J."/>
            <person name="Kirkland T.N."/>
            <person name="Cole G.T."/>
            <person name="Henn M.R."/>
            <person name="Birren B.W."/>
            <person name="Taylor J.W."/>
        </authorList>
    </citation>
    <scope>NUCLEOTIDE SEQUENCE [LARGE SCALE GENOMIC DNA]</scope>
    <source>
        <strain evidence="5">RMSCC 3488</strain>
    </source>
</reference>
<evidence type="ECO:0000256" key="1">
    <source>
        <dbReference type="SAM" id="Coils"/>
    </source>
</evidence>
<feature type="coiled-coil region" evidence="1">
    <location>
        <begin position="298"/>
        <end position="325"/>
    </location>
</feature>
<dbReference type="OrthoDB" id="5599171at2759"/>
<feature type="compositionally biased region" description="Basic and acidic residues" evidence="2">
    <location>
        <begin position="371"/>
        <end position="385"/>
    </location>
</feature>
<reference evidence="4 5" key="1">
    <citation type="submission" date="2007-06" db="EMBL/GenBank/DDBJ databases">
        <title>The Genome Sequence of Coccidioides posadasii RMSCC_3488.</title>
        <authorList>
            <consortium name="Coccidioides Genome Resources Consortium"/>
            <consortium name="The Broad Institute Genome Sequencing Platform"/>
            <person name="Henn M.R."/>
            <person name="Sykes S."/>
            <person name="Young S."/>
            <person name="Jaffe D."/>
            <person name="Berlin A."/>
            <person name="Alvarez P."/>
            <person name="Butler J."/>
            <person name="Gnerre S."/>
            <person name="Grabherr M."/>
            <person name="Mauceli E."/>
            <person name="Brockman W."/>
            <person name="Kodira C."/>
            <person name="Alvarado L."/>
            <person name="Zeng Q."/>
            <person name="Crawford M."/>
            <person name="Antoine C."/>
            <person name="Devon K."/>
            <person name="Galgiani J."/>
            <person name="Orsborn K."/>
            <person name="Lewis M.L."/>
            <person name="Nusbaum C."/>
            <person name="Galagan J."/>
            <person name="Birren B."/>
        </authorList>
    </citation>
    <scope>NUCLEOTIDE SEQUENCE [LARGE SCALE GENOMIC DNA]</scope>
    <source>
        <strain evidence="4 5">RMSCC 3488</strain>
    </source>
</reference>
<sequence>MPWFERQRDNNDVVQPEPESELAGPPQQVFRTIVKGTPSPDAHVPETLFSTPSPQILASSPDTSDSRPATASAAPDPLSTLPSSPPQIYLNLLILESSLRSQYLALRARRRQNTFFLLLLALWIAYFSYALFLRPREDGGVGGSVYWIVEMGEKIALMGGVVTGILVWGTGQWERGVRWPRRWLAVANRGLRGFNAKIVLIRGPWWKEMLSYLSFLFPFADLFSSGPSFHYVERRHTGSHERHRRPAVTGRSSYEDDSDTGIEEDLSPGGDYVKLLLLPKSFSPAFRENWDEYRTEYWERENERRARLRQKLKQRERQLAKQEGGWFWWTGWQGLKRRRSLPKSAHDLERPHRHLHPSHHSHHRHVHSRHSLGDLKPRRPTEPHSRTSSRSTTPNPLSDADDKLANSDRERTRRRRSSSSAATSSNERPRKTKSSSSGAGNGSRSLSPLTQIELQEGNEDTAKNRI</sequence>
<evidence type="ECO:0000256" key="2">
    <source>
        <dbReference type="SAM" id="MobiDB-lite"/>
    </source>
</evidence>
<dbReference type="GO" id="GO:0019888">
    <property type="term" value="F:protein phosphatase regulator activity"/>
    <property type="evidence" value="ECO:0007669"/>
    <property type="project" value="InterPro"/>
</dbReference>
<feature type="compositionally biased region" description="Basic and acidic residues" evidence="2">
    <location>
        <begin position="400"/>
        <end position="411"/>
    </location>
</feature>
<feature type="compositionally biased region" description="Basic residues" evidence="2">
    <location>
        <begin position="351"/>
        <end position="370"/>
    </location>
</feature>
<feature type="compositionally biased region" description="Polar residues" evidence="2">
    <location>
        <begin position="48"/>
        <end position="69"/>
    </location>
</feature>
<protein>
    <recommendedName>
        <fullName evidence="6">Spo7-like protein</fullName>
    </recommendedName>
</protein>
<dbReference type="Proteomes" id="UP000054567">
    <property type="component" value="Unassembled WGS sequence"/>
</dbReference>
<dbReference type="GO" id="GO:0071595">
    <property type="term" value="C:Nem1-Spo7 phosphatase complex"/>
    <property type="evidence" value="ECO:0007669"/>
    <property type="project" value="TreeGrafter"/>
</dbReference>
<organism evidence="4 5">
    <name type="scientific">Coccidioides posadasii RMSCC 3488</name>
    <dbReference type="NCBI Taxonomy" id="454284"/>
    <lineage>
        <taxon>Eukaryota</taxon>
        <taxon>Fungi</taxon>
        <taxon>Dikarya</taxon>
        <taxon>Ascomycota</taxon>
        <taxon>Pezizomycotina</taxon>
        <taxon>Eurotiomycetes</taxon>
        <taxon>Eurotiomycetidae</taxon>
        <taxon>Onygenales</taxon>
        <taxon>Onygenaceae</taxon>
        <taxon>Coccidioides</taxon>
    </lineage>
</organism>
<keyword evidence="1" id="KW-0175">Coiled coil</keyword>
<reference evidence="5" key="3">
    <citation type="journal article" date="2010" name="Genome Res.">
        <title>Population genomic sequencing of Coccidioides fungi reveals recent hybridization and transposon control.</title>
        <authorList>
            <person name="Neafsey D.E."/>
            <person name="Barker B.M."/>
            <person name="Sharpton T.J."/>
            <person name="Stajich J.E."/>
            <person name="Park D.J."/>
            <person name="Whiston E."/>
            <person name="Hung C.-Y."/>
            <person name="McMahan C."/>
            <person name="White J."/>
            <person name="Sykes S."/>
            <person name="Heiman D."/>
            <person name="Young S."/>
            <person name="Zeng Q."/>
            <person name="Abouelleil A."/>
            <person name="Aftuck L."/>
            <person name="Bessette D."/>
            <person name="Brown A."/>
            <person name="FitzGerald M."/>
            <person name="Lui A."/>
            <person name="Macdonald J.P."/>
            <person name="Priest M."/>
            <person name="Orbach M.J."/>
            <person name="Galgiani J.N."/>
            <person name="Kirkland T.N."/>
            <person name="Cole G.T."/>
            <person name="Birren B.W."/>
            <person name="Henn M.R."/>
            <person name="Taylor J.W."/>
            <person name="Rounsley S.D."/>
        </authorList>
    </citation>
    <scope>NUCLEOTIDE SEQUENCE [LARGE SCALE GENOMIC DNA]</scope>
    <source>
        <strain evidence="5">RMSCC 3488</strain>
    </source>
</reference>
<gene>
    <name evidence="4" type="ORF">CPAG_06847</name>
</gene>
<feature type="region of interest" description="Disordered" evidence="2">
    <location>
        <begin position="351"/>
        <end position="466"/>
    </location>
</feature>
<feature type="transmembrane region" description="Helical" evidence="3">
    <location>
        <begin position="155"/>
        <end position="173"/>
    </location>
</feature>
<dbReference type="VEuPathDB" id="FungiDB:CPAG_06847"/>